<dbReference type="EMBL" id="LAYC01000003">
    <property type="protein sequence ID" value="KYK55974.1"/>
    <property type="molecule type" value="Genomic_DNA"/>
</dbReference>
<keyword evidence="2" id="KW-0539">Nucleus</keyword>
<comment type="caution">
    <text evidence="4">The sequence shown here is derived from an EMBL/GenBank/DDBJ whole genome shotgun (WGS) entry which is preliminary data.</text>
</comment>
<dbReference type="InParanoid" id="A0A151GFW5"/>
<accession>A0A151GFW5</accession>
<evidence type="ECO:0000256" key="3">
    <source>
        <dbReference type="SAM" id="MobiDB-lite"/>
    </source>
</evidence>
<comment type="subcellular location">
    <subcellularLocation>
        <location evidence="1">Nucleus</location>
    </subcellularLocation>
</comment>
<feature type="compositionally biased region" description="Polar residues" evidence="3">
    <location>
        <begin position="166"/>
        <end position="180"/>
    </location>
</feature>
<dbReference type="Proteomes" id="UP000076580">
    <property type="component" value="Chromosome 03"/>
</dbReference>
<dbReference type="GO" id="GO:0090575">
    <property type="term" value="C:RNA polymerase II transcription regulator complex"/>
    <property type="evidence" value="ECO:0007669"/>
    <property type="project" value="TreeGrafter"/>
</dbReference>
<dbReference type="GeneID" id="63720582"/>
<keyword evidence="5" id="KW-1185">Reference proteome</keyword>
<dbReference type="AlphaFoldDB" id="A0A151GFW5"/>
<sequence>MSPAFSSDPRGSHGSAKSGTEGKRSLSSLNVGFFKSLADRRANRDGMTPKRRGPKPDSRPALTRKQELNRQAQRTHRERKELYVQALEDEVLRLKELYTLLFQEKERCAQENRELKETLARHGIRASRGDLQDFTTSSNDAALDRGPLSTTSPGSSTEPGPSYPTLSPTQSTAPSISSANHGGHLPPPPTVGRTPGMTGSNGKGDVDLEQAGIDFVLTLEKPCMAHMPYLLESATDAQGDCCGHALMASCPPTSFAHLTADTPFGSTHTHDHGDGVIPCQGTWELSKAGLATLLNLSKRLDLAGEITPVMAWGILMNHPRFVDLTPGHLRRLADDLSKKVRCYGFGAVMEEFELRDALERVLTSESETPLH</sequence>
<name>A0A151GFW5_DRECN</name>
<protein>
    <submittedName>
        <fullName evidence="4">BZIP-type transcription factor</fullName>
    </submittedName>
</protein>
<gene>
    <name evidence="4" type="ORF">DCS_07939</name>
</gene>
<feature type="compositionally biased region" description="Basic and acidic residues" evidence="3">
    <location>
        <begin position="37"/>
        <end position="68"/>
    </location>
</feature>
<reference evidence="4 5" key="1">
    <citation type="journal article" date="2016" name="Sci. Rep.">
        <title>Insights into Adaptations to a Near-Obligate Nematode Endoparasitic Lifestyle from the Finished Genome of Drechmeria coniospora.</title>
        <authorList>
            <person name="Zhang L."/>
            <person name="Zhou Z."/>
            <person name="Guo Q."/>
            <person name="Fokkens L."/>
            <person name="Miskei M."/>
            <person name="Pocsi I."/>
            <person name="Zhang W."/>
            <person name="Chen M."/>
            <person name="Wang L."/>
            <person name="Sun Y."/>
            <person name="Donzelli B.G."/>
            <person name="Gibson D.M."/>
            <person name="Nelson D.R."/>
            <person name="Luo J.G."/>
            <person name="Rep M."/>
            <person name="Liu H."/>
            <person name="Yang S."/>
            <person name="Wang J."/>
            <person name="Krasnoff S.B."/>
            <person name="Xu Y."/>
            <person name="Molnar I."/>
            <person name="Lin M."/>
        </authorList>
    </citation>
    <scope>NUCLEOTIDE SEQUENCE [LARGE SCALE GENOMIC DNA]</scope>
    <source>
        <strain evidence="4 5">ARSEF 6962</strain>
    </source>
</reference>
<feature type="region of interest" description="Disordered" evidence="3">
    <location>
        <begin position="130"/>
        <end position="206"/>
    </location>
</feature>
<organism evidence="4 5">
    <name type="scientific">Drechmeria coniospora</name>
    <name type="common">Nematophagous fungus</name>
    <name type="synonym">Meria coniospora</name>
    <dbReference type="NCBI Taxonomy" id="98403"/>
    <lineage>
        <taxon>Eukaryota</taxon>
        <taxon>Fungi</taxon>
        <taxon>Dikarya</taxon>
        <taxon>Ascomycota</taxon>
        <taxon>Pezizomycotina</taxon>
        <taxon>Sordariomycetes</taxon>
        <taxon>Hypocreomycetidae</taxon>
        <taxon>Hypocreales</taxon>
        <taxon>Ophiocordycipitaceae</taxon>
        <taxon>Drechmeria</taxon>
    </lineage>
</organism>
<evidence type="ECO:0000313" key="5">
    <source>
        <dbReference type="Proteomes" id="UP000076580"/>
    </source>
</evidence>
<feature type="region of interest" description="Disordered" evidence="3">
    <location>
        <begin position="1"/>
        <end position="77"/>
    </location>
</feature>
<proteinExistence type="predicted"/>
<dbReference type="OrthoDB" id="2590011at2759"/>
<dbReference type="Gene3D" id="1.10.238.100">
    <property type="entry name" value="YAP1 redox domain. Chain B"/>
    <property type="match status" value="1"/>
</dbReference>
<dbReference type="RefSeq" id="XP_040655326.1">
    <property type="nucleotide sequence ID" value="XM_040805222.1"/>
</dbReference>
<dbReference type="CDD" id="cd14688">
    <property type="entry name" value="bZIP_YAP"/>
    <property type="match status" value="1"/>
</dbReference>
<dbReference type="PANTHER" id="PTHR40621">
    <property type="entry name" value="TRANSCRIPTION FACTOR KAPC-RELATED"/>
    <property type="match status" value="1"/>
</dbReference>
<dbReference type="InterPro" id="IPR046347">
    <property type="entry name" value="bZIP_sf"/>
</dbReference>
<dbReference type="GO" id="GO:0001228">
    <property type="term" value="F:DNA-binding transcription activator activity, RNA polymerase II-specific"/>
    <property type="evidence" value="ECO:0007669"/>
    <property type="project" value="TreeGrafter"/>
</dbReference>
<dbReference type="SUPFAM" id="SSF57959">
    <property type="entry name" value="Leucine zipper domain"/>
    <property type="match status" value="1"/>
</dbReference>
<evidence type="ECO:0000256" key="1">
    <source>
        <dbReference type="ARBA" id="ARBA00004123"/>
    </source>
</evidence>
<dbReference type="InterPro" id="IPR050936">
    <property type="entry name" value="AP-1-like"/>
</dbReference>
<feature type="compositionally biased region" description="Low complexity" evidence="3">
    <location>
        <begin position="146"/>
        <end position="165"/>
    </location>
</feature>
<evidence type="ECO:0000256" key="2">
    <source>
        <dbReference type="ARBA" id="ARBA00023242"/>
    </source>
</evidence>
<dbReference type="PANTHER" id="PTHR40621:SF6">
    <property type="entry name" value="AP-1-LIKE TRANSCRIPTION FACTOR YAP1-RELATED"/>
    <property type="match status" value="1"/>
</dbReference>
<dbReference type="GO" id="GO:0000976">
    <property type="term" value="F:transcription cis-regulatory region binding"/>
    <property type="evidence" value="ECO:0007669"/>
    <property type="project" value="InterPro"/>
</dbReference>
<evidence type="ECO:0000313" key="4">
    <source>
        <dbReference type="EMBL" id="KYK55974.1"/>
    </source>
</evidence>
<dbReference type="Gene3D" id="1.20.5.170">
    <property type="match status" value="1"/>
</dbReference>